<reference evidence="4 5" key="1">
    <citation type="submission" date="2015-06" db="EMBL/GenBank/DDBJ databases">
        <title>Draft genome of the ant-associated black yeast Phialophora attae CBS 131958.</title>
        <authorList>
            <person name="Moreno L.F."/>
            <person name="Stielow B.J."/>
            <person name="de Hoog S."/>
            <person name="Vicente V.A."/>
            <person name="Weiss V.A."/>
            <person name="de Vries M."/>
            <person name="Cruz L.M."/>
            <person name="Souza E.M."/>
        </authorList>
    </citation>
    <scope>NUCLEOTIDE SEQUENCE [LARGE SCALE GENOMIC DNA]</scope>
    <source>
        <strain evidence="4 5">CBS 131958</strain>
    </source>
</reference>
<dbReference type="InterPro" id="IPR053137">
    <property type="entry name" value="NLR-like"/>
</dbReference>
<dbReference type="GO" id="GO:0009116">
    <property type="term" value="P:nucleoside metabolic process"/>
    <property type="evidence" value="ECO:0007669"/>
    <property type="project" value="InterPro"/>
</dbReference>
<dbReference type="AlphaFoldDB" id="A0A0N1HG72"/>
<dbReference type="PANTHER" id="PTHR46082">
    <property type="entry name" value="ATP/GTP-BINDING PROTEIN-RELATED"/>
    <property type="match status" value="1"/>
</dbReference>
<dbReference type="SUPFAM" id="SSF52540">
    <property type="entry name" value="P-loop containing nucleoside triphosphate hydrolases"/>
    <property type="match status" value="1"/>
</dbReference>
<dbReference type="InterPro" id="IPR035994">
    <property type="entry name" value="Nucleoside_phosphorylase_sf"/>
</dbReference>
<dbReference type="EMBL" id="LFJN01000065">
    <property type="protein sequence ID" value="KPI34343.1"/>
    <property type="molecule type" value="Genomic_DNA"/>
</dbReference>
<protein>
    <recommendedName>
        <fullName evidence="3">NACHT domain-containing protein</fullName>
    </recommendedName>
</protein>
<keyword evidence="1" id="KW-0677">Repeat</keyword>
<dbReference type="PANTHER" id="PTHR46082:SF11">
    <property type="entry name" value="AAA+ ATPASE DOMAIN-CONTAINING PROTEIN-RELATED"/>
    <property type="match status" value="1"/>
</dbReference>
<dbReference type="InterPro" id="IPR056884">
    <property type="entry name" value="NPHP3-like_N"/>
</dbReference>
<dbReference type="Pfam" id="PF24883">
    <property type="entry name" value="NPHP3_N"/>
    <property type="match status" value="1"/>
</dbReference>
<evidence type="ECO:0000259" key="3">
    <source>
        <dbReference type="PROSITE" id="PS50837"/>
    </source>
</evidence>
<name>A0A0N1HG72_9EURO</name>
<dbReference type="RefSeq" id="XP_017994306.1">
    <property type="nucleotide sequence ID" value="XM_018140052.1"/>
</dbReference>
<evidence type="ECO:0000313" key="5">
    <source>
        <dbReference type="Proteomes" id="UP000038010"/>
    </source>
</evidence>
<comment type="caution">
    <text evidence="4">The sequence shown here is derived from an EMBL/GenBank/DDBJ whole genome shotgun (WGS) entry which is preliminary data.</text>
</comment>
<dbReference type="InterPro" id="IPR027417">
    <property type="entry name" value="P-loop_NTPase"/>
</dbReference>
<dbReference type="Gene3D" id="3.40.50.300">
    <property type="entry name" value="P-loop containing nucleotide triphosphate hydrolases"/>
    <property type="match status" value="1"/>
</dbReference>
<dbReference type="SUPFAM" id="SSF53167">
    <property type="entry name" value="Purine and uridine phosphorylases"/>
    <property type="match status" value="1"/>
</dbReference>
<dbReference type="InterPro" id="IPR007111">
    <property type="entry name" value="NACHT_NTPase"/>
</dbReference>
<dbReference type="Pfam" id="PF01048">
    <property type="entry name" value="PNP_UDP_1"/>
    <property type="match status" value="1"/>
</dbReference>
<dbReference type="InterPro" id="IPR000845">
    <property type="entry name" value="Nucleoside_phosphorylase_d"/>
</dbReference>
<evidence type="ECO:0000256" key="2">
    <source>
        <dbReference type="SAM" id="MobiDB-lite"/>
    </source>
</evidence>
<gene>
    <name evidence="4" type="ORF">AB675_11224</name>
</gene>
<dbReference type="Gene3D" id="3.40.50.1580">
    <property type="entry name" value="Nucleoside phosphorylase domain"/>
    <property type="match status" value="1"/>
</dbReference>
<evidence type="ECO:0000313" key="4">
    <source>
        <dbReference type="EMBL" id="KPI34343.1"/>
    </source>
</evidence>
<feature type="domain" description="NACHT" evidence="3">
    <location>
        <begin position="404"/>
        <end position="550"/>
    </location>
</feature>
<dbReference type="VEuPathDB" id="FungiDB:AB675_11224"/>
<dbReference type="Proteomes" id="UP000038010">
    <property type="component" value="Unassembled WGS sequence"/>
</dbReference>
<dbReference type="GeneID" id="28731931"/>
<dbReference type="PROSITE" id="PS50837">
    <property type="entry name" value="NACHT"/>
    <property type="match status" value="1"/>
</dbReference>
<organism evidence="4 5">
    <name type="scientific">Cyphellophora attinorum</name>
    <dbReference type="NCBI Taxonomy" id="1664694"/>
    <lineage>
        <taxon>Eukaryota</taxon>
        <taxon>Fungi</taxon>
        <taxon>Dikarya</taxon>
        <taxon>Ascomycota</taxon>
        <taxon>Pezizomycotina</taxon>
        <taxon>Eurotiomycetes</taxon>
        <taxon>Chaetothyriomycetidae</taxon>
        <taxon>Chaetothyriales</taxon>
        <taxon>Cyphellophoraceae</taxon>
        <taxon>Cyphellophora</taxon>
    </lineage>
</organism>
<accession>A0A0N1HG72</accession>
<feature type="region of interest" description="Disordered" evidence="2">
    <location>
        <begin position="1171"/>
        <end position="1212"/>
    </location>
</feature>
<dbReference type="OrthoDB" id="4160849at2759"/>
<proteinExistence type="predicted"/>
<keyword evidence="5" id="KW-1185">Reference proteome</keyword>
<dbReference type="GO" id="GO:0003824">
    <property type="term" value="F:catalytic activity"/>
    <property type="evidence" value="ECO:0007669"/>
    <property type="project" value="InterPro"/>
</dbReference>
<dbReference type="STRING" id="1664694.A0A0N1HG72"/>
<sequence length="1212" mass="136576">MADDEPARERPKIIIDVSEYTIAWIAALAHERAAAEELMDEEHEKPKGFYQHSRDQNSYSWGRYGEHNVVIASLPSGLYGLVSAAHVAGGLLASLPHLRSGLLVGIAGGLQDEAEASKLKDSKKILLGDVVVSDPDDRNGGIIQHDLYKATVQTDGAQERKPKGFVNAPPLHLLAALSNLRSKHERKQPGFLAYLEVFKRNPRMAKKYRFREDAKWKDPHRIDSTRKLPAVHYGTIASGNVLLKDDGYRKGLTDWLERNNIHAKCIEMEAGGLMNNFPCLVIRGICDYANETKNDKWQRYAAASAAAYAKELLTYVAVDNVKAALGIGETIKNIQSAVESIDRDVEGLLETAADAKIEKERRNVLTWLNPPQNKRPPIADRDPETNGWFLNGRLFGAWLDGTTPFIFLHGGVGCGKTTLNRAIVEALEAKKARMTAFYFSAIILQNQSLNGLLRFIVASLCPPIQLPASLKMLYESHRMMFPPTPPDNGSELEEIIDRTLSDDRAWAPHYILIDGLDEIVESDRRKMVEFLNFLATNRTPGLQVMITARPAQLESILPIELWHHEPMPTEMVRADIKVYVKNRMAKEAALANIDPTLQNLIFEKLAGDGQTMFRYAFLQLERLLDKGVLLRRNAVAVLGQLPTTIVKTYSAILNEIDSDNEYRARAALTWLAYSERPLSMEELGDVCAIVPSSRRVYDAEDHLSQDEVLALLPNLIALIPWDETDQYIVVFSHFSVKEYLLDNMSVTLTQRFNLSNSESHAFIASCCVALLCWLRGALLAPRNQIPPARSLRSYAWDLWPLHTIYAHEIDADARRSGVQRLIDDFIFASSRALSDWKRAADMATRDATVNTDLRLDNRYAQQLTTVIPDALYPVLAKMSAQQLTTVIPDALRPILARMSARSPTTVCDVLRTPYHYAEFDAQSWASFALGSPDHEPVKIIRLHPSLNEMLPPRCSISSMSVKSLPGHVAVIDRDKEPRQKAIWLNGYPIAVSEETFDILIALRHRQQEPRYLTLHTVCSNKDLYVKSGAQISSTSQIAYYVTKTMSESTWAVELLLALADILRWPSQTTFLDLQRVLEKEEAAGPAVALQLLTAEYALSPWFDTSALDHSRSRLILVYGNRALPMDSLMNVCEHPHHLKMYFELASGRSMKGWEDPAGIMERLLSEYRMRNSQNRAREQEQEAYIKRRREMDEAARETRLRESSVKPKTEAT</sequence>
<evidence type="ECO:0000256" key="1">
    <source>
        <dbReference type="ARBA" id="ARBA00022737"/>
    </source>
</evidence>